<evidence type="ECO:0000313" key="1">
    <source>
        <dbReference type="EMBL" id="SLJ86004.1"/>
    </source>
</evidence>
<dbReference type="STRING" id="428990.SAMN06295987_10111"/>
<dbReference type="EMBL" id="FVZE01000001">
    <property type="protein sequence ID" value="SLJ86004.1"/>
    <property type="molecule type" value="Genomic_DNA"/>
</dbReference>
<dbReference type="InterPro" id="IPR029787">
    <property type="entry name" value="Nucleotide_cyclase"/>
</dbReference>
<name>A0A1U6GR70_9SPHN</name>
<proteinExistence type="predicted"/>
<dbReference type="SUPFAM" id="SSF55073">
    <property type="entry name" value="Nucleotide cyclase"/>
    <property type="match status" value="1"/>
</dbReference>
<dbReference type="AlphaFoldDB" id="A0A1U6GR70"/>
<organism evidence="1 2">
    <name type="scientific">Novosphingobium mathurense</name>
    <dbReference type="NCBI Taxonomy" id="428990"/>
    <lineage>
        <taxon>Bacteria</taxon>
        <taxon>Pseudomonadati</taxon>
        <taxon>Pseudomonadota</taxon>
        <taxon>Alphaproteobacteria</taxon>
        <taxon>Sphingomonadales</taxon>
        <taxon>Sphingomonadaceae</taxon>
        <taxon>Novosphingobium</taxon>
    </lineage>
</organism>
<evidence type="ECO:0000313" key="2">
    <source>
        <dbReference type="Proteomes" id="UP000190989"/>
    </source>
</evidence>
<sequence>MSSFVDTLSDSVDDIFSVAWDEREGRTVPDSDSVTLRNGAVKLDAVFLYADLAGSSRLARVCQWQTTAKIIRAYLDVATRLIRAWGGEIRSFDGDRVMGVFIGDTPNSNAANCAREIDYVVEKIIAPKAREKFKSVRDNELQITHCVGIDVGVARAVRAGISNNNDLIWIGKAPAFSAKLSDVRNYPWCVYISSRSYKKLSDSAKYDGDGKDMWVGVERTVGDVKETVYKTKVIRKP</sequence>
<keyword evidence="2" id="KW-1185">Reference proteome</keyword>
<dbReference type="Proteomes" id="UP000190989">
    <property type="component" value="Unassembled WGS sequence"/>
</dbReference>
<accession>A0A1U6GR70</accession>
<protein>
    <submittedName>
        <fullName evidence="1">Adenylate cyclase, class 3</fullName>
    </submittedName>
</protein>
<gene>
    <name evidence="1" type="ORF">SAMN06295987_10111</name>
</gene>
<reference evidence="2" key="1">
    <citation type="submission" date="2017-02" db="EMBL/GenBank/DDBJ databases">
        <authorList>
            <person name="Varghese N."/>
            <person name="Submissions S."/>
        </authorList>
    </citation>
    <scope>NUCLEOTIDE SEQUENCE [LARGE SCALE GENOMIC DNA]</scope>
    <source>
        <strain evidence="2">SM117</strain>
    </source>
</reference>
<dbReference type="Gene3D" id="3.30.70.1230">
    <property type="entry name" value="Nucleotide cyclase"/>
    <property type="match status" value="1"/>
</dbReference>